<evidence type="ECO:0000256" key="1">
    <source>
        <dbReference type="SAM" id="MobiDB-lite"/>
    </source>
</evidence>
<protein>
    <submittedName>
        <fullName evidence="2">Uncharacterized protein</fullName>
    </submittedName>
</protein>
<feature type="region of interest" description="Disordered" evidence="1">
    <location>
        <begin position="83"/>
        <end position="322"/>
    </location>
</feature>
<dbReference type="AlphaFoldDB" id="A0A6L2NX05"/>
<feature type="compositionally biased region" description="Polar residues" evidence="1">
    <location>
        <begin position="272"/>
        <end position="286"/>
    </location>
</feature>
<feature type="compositionally biased region" description="Basic and acidic residues" evidence="1">
    <location>
        <begin position="231"/>
        <end position="271"/>
    </location>
</feature>
<feature type="compositionally biased region" description="Acidic residues" evidence="1">
    <location>
        <begin position="145"/>
        <end position="192"/>
    </location>
</feature>
<sequence length="432" mass="48066">MKESKAYKTYLGYATCTIPPKVAKKFKKASPSKKDSVPVPTDEEPVQKGKRSKRKEKVDVARGNGIDLLSEVALIKEAQMKEVGKKSLRDFHKSHPSGSGSIAEKPPSVEKITPTVTNEGTGDKPGVLDVTKDDSTESESKSWGNDEDDSNDEEGSEQENDSEEHESDSEQDTDGNDDEDDDNDDDQSEGDEDRGMNSDNVLDKKADVGMTDAQQEKENSKITKNKSLKMLIRDDKDKDEIPSARSDRGLKKQKTSKDAEPTTSPKTKDLSTKFSKGTKSQLQSSGKYVHAEEPEFEVGDTNTPQGQEGNQDKTPQTGPTQNWLMTLATLTSTSKSLKEFNDLMSTPIDFSFYILNGLKIKNLTQQILLGPAFRLLKGTRSNYAELEYDFEECYKDLSEKLDWEIPQGDDYPFDLSKPLPLIMRGNHQSVPV</sequence>
<name>A0A6L2NX05_TANCI</name>
<dbReference type="EMBL" id="BKCJ010010263">
    <property type="protein sequence ID" value="GEU90788.1"/>
    <property type="molecule type" value="Genomic_DNA"/>
</dbReference>
<proteinExistence type="predicted"/>
<gene>
    <name evidence="2" type="ORF">Tci_062766</name>
</gene>
<feature type="compositionally biased region" description="Basic and acidic residues" evidence="1">
    <location>
        <begin position="193"/>
        <end position="207"/>
    </location>
</feature>
<evidence type="ECO:0000313" key="2">
    <source>
        <dbReference type="EMBL" id="GEU90788.1"/>
    </source>
</evidence>
<reference evidence="2" key="1">
    <citation type="journal article" date="2019" name="Sci. Rep.">
        <title>Draft genome of Tanacetum cinerariifolium, the natural source of mosquito coil.</title>
        <authorList>
            <person name="Yamashiro T."/>
            <person name="Shiraishi A."/>
            <person name="Satake H."/>
            <person name="Nakayama K."/>
        </authorList>
    </citation>
    <scope>NUCLEOTIDE SEQUENCE</scope>
</reference>
<feature type="compositionally biased region" description="Polar residues" evidence="1">
    <location>
        <begin position="300"/>
        <end position="322"/>
    </location>
</feature>
<feature type="region of interest" description="Disordered" evidence="1">
    <location>
        <begin position="25"/>
        <end position="63"/>
    </location>
</feature>
<organism evidence="2">
    <name type="scientific">Tanacetum cinerariifolium</name>
    <name type="common">Dalmatian daisy</name>
    <name type="synonym">Chrysanthemum cinerariifolium</name>
    <dbReference type="NCBI Taxonomy" id="118510"/>
    <lineage>
        <taxon>Eukaryota</taxon>
        <taxon>Viridiplantae</taxon>
        <taxon>Streptophyta</taxon>
        <taxon>Embryophyta</taxon>
        <taxon>Tracheophyta</taxon>
        <taxon>Spermatophyta</taxon>
        <taxon>Magnoliopsida</taxon>
        <taxon>eudicotyledons</taxon>
        <taxon>Gunneridae</taxon>
        <taxon>Pentapetalae</taxon>
        <taxon>asterids</taxon>
        <taxon>campanulids</taxon>
        <taxon>Asterales</taxon>
        <taxon>Asteraceae</taxon>
        <taxon>Asteroideae</taxon>
        <taxon>Anthemideae</taxon>
        <taxon>Anthemidinae</taxon>
        <taxon>Tanacetum</taxon>
    </lineage>
</organism>
<accession>A0A6L2NX05</accession>
<feature type="compositionally biased region" description="Basic and acidic residues" evidence="1">
    <location>
        <begin position="83"/>
        <end position="93"/>
    </location>
</feature>
<feature type="compositionally biased region" description="Basic and acidic residues" evidence="1">
    <location>
        <begin position="130"/>
        <end position="140"/>
    </location>
</feature>
<comment type="caution">
    <text evidence="2">The sequence shown here is derived from an EMBL/GenBank/DDBJ whole genome shotgun (WGS) entry which is preliminary data.</text>
</comment>